<accession>A0A811T8H9</accession>
<dbReference type="AlphaFoldDB" id="A0A811T8H9"/>
<evidence type="ECO:0000313" key="2">
    <source>
        <dbReference type="Proteomes" id="UP000612009"/>
    </source>
</evidence>
<gene>
    <name evidence="1" type="ORF">LAKADJCE_00220</name>
</gene>
<dbReference type="Proteomes" id="UP000612009">
    <property type="component" value="Unassembled WGS sequence"/>
</dbReference>
<dbReference type="EMBL" id="CAJHIR010000009">
    <property type="protein sequence ID" value="CAD6492000.1"/>
    <property type="molecule type" value="Genomic_DNA"/>
</dbReference>
<evidence type="ECO:0008006" key="3">
    <source>
        <dbReference type="Google" id="ProtNLM"/>
    </source>
</evidence>
<reference evidence="1" key="1">
    <citation type="submission" date="2020-10" db="EMBL/GenBank/DDBJ databases">
        <authorList>
            <person name="Hahn C.J."/>
            <person name="Laso-Perez R."/>
            <person name="Vulcano F."/>
            <person name="Vaziourakis K.-M."/>
            <person name="Stokke R."/>
            <person name="Steen I.H."/>
            <person name="Teske A."/>
            <person name="Boetius A."/>
            <person name="Liebeke M."/>
            <person name="Amann R."/>
            <person name="Knittel K."/>
        </authorList>
    </citation>
    <scope>NUCLEOTIDE SEQUENCE</scope>
    <source>
        <strain evidence="1">Gfbio:e3339647-f889-4370-9287-4fb5cb688e4c:AG392J18_GoMArc1</strain>
    </source>
</reference>
<proteinExistence type="predicted"/>
<protein>
    <recommendedName>
        <fullName evidence="3">Glycosyl transferase family 1 domain-containing protein</fullName>
    </recommendedName>
</protein>
<dbReference type="Gene3D" id="3.40.50.2000">
    <property type="entry name" value="Glycogen Phosphorylase B"/>
    <property type="match status" value="1"/>
</dbReference>
<name>A0A811T8H9_9EURY</name>
<sequence>MTRFNRRKNVPNMIRALNILKNRAVDFKYILAGDGIDKKKDHEKT</sequence>
<organism evidence="1 2">
    <name type="scientific">Candidatus Argoarchaeum ethanivorans</name>
    <dbReference type="NCBI Taxonomy" id="2608793"/>
    <lineage>
        <taxon>Archaea</taxon>
        <taxon>Methanobacteriati</taxon>
        <taxon>Methanobacteriota</taxon>
        <taxon>Stenosarchaea group</taxon>
        <taxon>Methanomicrobia</taxon>
        <taxon>Methanosarcinales</taxon>
        <taxon>Methanosarcinales incertae sedis</taxon>
        <taxon>GOM Arc I cluster</taxon>
        <taxon>Candidatus Argoarchaeum</taxon>
    </lineage>
</organism>
<dbReference type="SUPFAM" id="SSF53756">
    <property type="entry name" value="UDP-Glycosyltransferase/glycogen phosphorylase"/>
    <property type="match status" value="1"/>
</dbReference>
<comment type="caution">
    <text evidence="1">The sequence shown here is derived from an EMBL/GenBank/DDBJ whole genome shotgun (WGS) entry which is preliminary data.</text>
</comment>
<evidence type="ECO:0000313" key="1">
    <source>
        <dbReference type="EMBL" id="CAD6492000.1"/>
    </source>
</evidence>